<evidence type="ECO:0000256" key="5">
    <source>
        <dbReference type="SAM" id="MobiDB-lite"/>
    </source>
</evidence>
<dbReference type="SUPFAM" id="SSF51621">
    <property type="entry name" value="Phosphoenolpyruvate/pyruvate domain"/>
    <property type="match status" value="1"/>
</dbReference>
<evidence type="ECO:0000259" key="6">
    <source>
        <dbReference type="Pfam" id="PF12804"/>
    </source>
</evidence>
<dbReference type="PANTHER" id="PTHR42905">
    <property type="entry name" value="PHOSPHOENOLPYRUVATE CARBOXYLASE"/>
    <property type="match status" value="1"/>
</dbReference>
<dbReference type="GO" id="GO:0050188">
    <property type="term" value="F:phosphoenolpyruvate mutase activity"/>
    <property type="evidence" value="ECO:0007669"/>
    <property type="project" value="UniProtKB-EC"/>
</dbReference>
<dbReference type="NCBIfam" id="TIGR02320">
    <property type="entry name" value="PEP_mutase"/>
    <property type="match status" value="1"/>
</dbReference>
<proteinExistence type="inferred from homology"/>
<dbReference type="InterPro" id="IPR029044">
    <property type="entry name" value="Nucleotide-diphossugar_trans"/>
</dbReference>
<dbReference type="CDD" id="cd02523">
    <property type="entry name" value="PC_cytidylyltransferase"/>
    <property type="match status" value="1"/>
</dbReference>
<dbReference type="SUPFAM" id="SSF53448">
    <property type="entry name" value="Nucleotide-diphospho-sugar transferases"/>
    <property type="match status" value="1"/>
</dbReference>
<evidence type="ECO:0000313" key="7">
    <source>
        <dbReference type="EMBL" id="MCQ8242136.1"/>
    </source>
</evidence>
<dbReference type="CDD" id="cd00377">
    <property type="entry name" value="ICL_PEPM"/>
    <property type="match status" value="1"/>
</dbReference>
<dbReference type="Gene3D" id="3.20.20.60">
    <property type="entry name" value="Phosphoenolpyruvate-binding domains"/>
    <property type="match status" value="1"/>
</dbReference>
<dbReference type="Gene3D" id="3.90.550.10">
    <property type="entry name" value="Spore Coat Polysaccharide Biosynthesis Protein SpsA, Chain A"/>
    <property type="match status" value="1"/>
</dbReference>
<gene>
    <name evidence="7" type="primary">aepX</name>
    <name evidence="7" type="ORF">NFI88_14960</name>
</gene>
<organism evidence="7 8">
    <name type="scientific">Rhizosaccharibacter radicis</name>
    <dbReference type="NCBI Taxonomy" id="2782605"/>
    <lineage>
        <taxon>Bacteria</taxon>
        <taxon>Pseudomonadati</taxon>
        <taxon>Pseudomonadota</taxon>
        <taxon>Alphaproteobacteria</taxon>
        <taxon>Acetobacterales</taxon>
        <taxon>Acetobacteraceae</taxon>
        <taxon>Rhizosaccharibacter</taxon>
    </lineage>
</organism>
<dbReference type="InterPro" id="IPR012698">
    <property type="entry name" value="PEnolPyrv_PMutase_core"/>
</dbReference>
<dbReference type="Pfam" id="PF12804">
    <property type="entry name" value="NTP_transf_3"/>
    <property type="match status" value="1"/>
</dbReference>
<evidence type="ECO:0000256" key="1">
    <source>
        <dbReference type="ARBA" id="ARBA00022842"/>
    </source>
</evidence>
<feature type="region of interest" description="Disordered" evidence="5">
    <location>
        <begin position="1"/>
        <end position="35"/>
    </location>
</feature>
<comment type="similarity">
    <text evidence="4">Belongs to the isocitrate lyase/PEP mutase superfamily. PEP mutase family.</text>
</comment>
<evidence type="ECO:0000313" key="8">
    <source>
        <dbReference type="Proteomes" id="UP001524547"/>
    </source>
</evidence>
<feature type="domain" description="MobA-like NTP transferase" evidence="6">
    <location>
        <begin position="356"/>
        <end position="486"/>
    </location>
</feature>
<evidence type="ECO:0000256" key="4">
    <source>
        <dbReference type="ARBA" id="ARBA00038455"/>
    </source>
</evidence>
<keyword evidence="1" id="KW-0460">Magnesium</keyword>
<dbReference type="PANTHER" id="PTHR42905:SF7">
    <property type="entry name" value="PHOSPHOENOLPYRUVATE PHOSPHOMUTASE"/>
    <property type="match status" value="1"/>
</dbReference>
<dbReference type="RefSeq" id="WP_422920889.1">
    <property type="nucleotide sequence ID" value="NZ_JAMZEJ010000009.1"/>
</dbReference>
<keyword evidence="2 7" id="KW-0413">Isomerase</keyword>
<dbReference type="Proteomes" id="UP001524547">
    <property type="component" value="Unassembled WGS sequence"/>
</dbReference>
<name>A0ABT1W0L6_9PROT</name>
<evidence type="ECO:0000256" key="3">
    <source>
        <dbReference type="ARBA" id="ARBA00024063"/>
    </source>
</evidence>
<dbReference type="InterPro" id="IPR039556">
    <property type="entry name" value="ICL/PEPM"/>
</dbReference>
<dbReference type="Pfam" id="PF13714">
    <property type="entry name" value="PEP_mutase"/>
    <property type="match status" value="1"/>
</dbReference>
<dbReference type="EC" id="5.4.2.9" evidence="3"/>
<reference evidence="7 8" key="1">
    <citation type="submission" date="2022-06" db="EMBL/GenBank/DDBJ databases">
        <title>Rhizosaccharibacter gen. nov. sp. nov. KSS12, endophytic bacteria isolated from sugarcane.</title>
        <authorList>
            <person name="Pitiwittayakul N."/>
        </authorList>
    </citation>
    <scope>NUCLEOTIDE SEQUENCE [LARGE SCALE GENOMIC DNA]</scope>
    <source>
        <strain evidence="7 8">KSS12</strain>
    </source>
</reference>
<dbReference type="EMBL" id="JAMZEJ010000009">
    <property type="protein sequence ID" value="MCQ8242136.1"/>
    <property type="molecule type" value="Genomic_DNA"/>
</dbReference>
<accession>A0ABT1W0L6</accession>
<evidence type="ECO:0000256" key="2">
    <source>
        <dbReference type="ARBA" id="ARBA00023235"/>
    </source>
</evidence>
<dbReference type="InterPro" id="IPR015813">
    <property type="entry name" value="Pyrv/PenolPyrv_kinase-like_dom"/>
</dbReference>
<keyword evidence="8" id="KW-1185">Reference proteome</keyword>
<sequence>MKPDAVMGPDAVRGPDDLGSGTSFSVSPPSPPASRFRRLRDMLRRQEMAFLMEAHSGVSAKIAEEAGFEGIWGSGLSMSAALGLRDNNEASWTQVLDQVEYMADATTLPILLDGDTGYGNFNNVRRLVRKLCERGVAGVCLEDKLFPKTNSFIGEAQPLADIHEFAGRLRAAKDSQPDDDFCVVARVEALISGHSMDEAIRRAEAYHAAGADAILIHSKKRTAHEIAGFMERWGDRCPVVIVPTMYYGTPTAAFRKMGVSTVIWANHLMRSSITAMRETAARIQADQHLGEVEGRIASVKDIFSLMNNDELEEAGARYLPVVGPASDAVAEAALAEATAAPGDLSAAAKGQGAVRAVVLAASRGEALGTLTADRPKCMLDVRGRPLLAQLIDTLHQGGVRDVAVVRGFAKDAINPDTVPAQGLTLLDNDRFDSTGELGSLLCAESRLQTEHAGGDTVVVYGDVLFRRYILDALMGVDADIAVAVDALRQRGQRGGAHDPHPRDLVLADKPFSADYLDDAPATLRSIGAVSAAESHGEWIGLLRLSPRGAALVRAELDAMRAEGVADAADIPALLSRLAAKHPVAVHYITGHWIDVDTLADLADARNFS</sequence>
<protein>
    <recommendedName>
        <fullName evidence="3">phosphoenolpyruvate mutase</fullName>
        <ecNumber evidence="3">5.4.2.9</ecNumber>
    </recommendedName>
</protein>
<comment type="caution">
    <text evidence="7">The sequence shown here is derived from an EMBL/GenBank/DDBJ whole genome shotgun (WGS) entry which is preliminary data.</text>
</comment>
<dbReference type="InterPro" id="IPR040442">
    <property type="entry name" value="Pyrv_kinase-like_dom_sf"/>
</dbReference>
<dbReference type="InterPro" id="IPR025877">
    <property type="entry name" value="MobA-like_NTP_Trfase"/>
</dbReference>